<dbReference type="GO" id="GO:0032259">
    <property type="term" value="P:methylation"/>
    <property type="evidence" value="ECO:0007669"/>
    <property type="project" value="UniProtKB-KW"/>
</dbReference>
<keyword evidence="3" id="KW-1185">Reference proteome</keyword>
<dbReference type="AlphaFoldDB" id="A0A238UMX6"/>
<keyword evidence="2" id="KW-0489">Methyltransferase</keyword>
<dbReference type="EMBL" id="FZNQ01000001">
    <property type="protein sequence ID" value="SNR23364.1"/>
    <property type="molecule type" value="Genomic_DNA"/>
</dbReference>
<sequence>MDLDGRRVRTHLESGLDRLGVRSRLRRLYWALEVPSVLYRLSPRETIVHEIDGHRVEFPTTAKWQYERFRFMHPEYELFEELSEELAAGDVFYDIGAHLGWHAVVAAAVVPNVTVEAFEPHPAAAAGLREVVAATGHDIRVHEIALDETNGTAEFTAEPTPAARLSTAQPEALHSTIEVETATGDHLVNDSVIEPPDIIKIDAEGADAAVLRGLEATIDAYEPRVIYCEIHVDGEEIREFLTASGYEYEPVFSSRPVLRATPA</sequence>
<name>A0A238UMX6_HALVU</name>
<dbReference type="PANTHER" id="PTHR34203">
    <property type="entry name" value="METHYLTRANSFERASE, FKBM FAMILY PROTEIN"/>
    <property type="match status" value="1"/>
</dbReference>
<dbReference type="Gene3D" id="3.40.50.150">
    <property type="entry name" value="Vaccinia Virus protein VP39"/>
    <property type="match status" value="1"/>
</dbReference>
<dbReference type="OrthoDB" id="275825at2157"/>
<dbReference type="InterPro" id="IPR052514">
    <property type="entry name" value="SAM-dependent_MTase"/>
</dbReference>
<feature type="domain" description="Methyltransferase FkbM" evidence="1">
    <location>
        <begin position="94"/>
        <end position="248"/>
    </location>
</feature>
<dbReference type="Pfam" id="PF05050">
    <property type="entry name" value="Methyltransf_21"/>
    <property type="match status" value="1"/>
</dbReference>
<protein>
    <submittedName>
        <fullName evidence="2">Methyltransferase, FkbM family</fullName>
    </submittedName>
</protein>
<dbReference type="InterPro" id="IPR006342">
    <property type="entry name" value="FkbM_mtfrase"/>
</dbReference>
<organism evidence="2 3">
    <name type="scientific">Halorubrum vacuolatum</name>
    <name type="common">Natronobacterium vacuolatum</name>
    <dbReference type="NCBI Taxonomy" id="63740"/>
    <lineage>
        <taxon>Archaea</taxon>
        <taxon>Methanobacteriati</taxon>
        <taxon>Methanobacteriota</taxon>
        <taxon>Stenosarchaea group</taxon>
        <taxon>Halobacteria</taxon>
        <taxon>Halobacteriales</taxon>
        <taxon>Haloferacaceae</taxon>
        <taxon>Halorubrum</taxon>
    </lineage>
</organism>
<dbReference type="RefSeq" id="WP_089383097.1">
    <property type="nucleotide sequence ID" value="NZ_FZNQ01000001.1"/>
</dbReference>
<accession>A0A238UMX6</accession>
<proteinExistence type="predicted"/>
<dbReference type="NCBIfam" id="TIGR01444">
    <property type="entry name" value="fkbM_fam"/>
    <property type="match status" value="1"/>
</dbReference>
<dbReference type="InterPro" id="IPR029063">
    <property type="entry name" value="SAM-dependent_MTases_sf"/>
</dbReference>
<dbReference type="GO" id="GO:0008168">
    <property type="term" value="F:methyltransferase activity"/>
    <property type="evidence" value="ECO:0007669"/>
    <property type="project" value="UniProtKB-KW"/>
</dbReference>
<dbReference type="PANTHER" id="PTHR34203:SF15">
    <property type="entry name" value="SLL1173 PROTEIN"/>
    <property type="match status" value="1"/>
</dbReference>
<gene>
    <name evidence="2" type="ORF">SAMN06264855_101105</name>
</gene>
<reference evidence="2 3" key="1">
    <citation type="submission" date="2017-06" db="EMBL/GenBank/DDBJ databases">
        <authorList>
            <person name="Kim H.J."/>
            <person name="Triplett B.A."/>
        </authorList>
    </citation>
    <scope>NUCLEOTIDE SEQUENCE [LARGE SCALE GENOMIC DNA]</scope>
    <source>
        <strain evidence="2 3">DSM 8800</strain>
    </source>
</reference>
<evidence type="ECO:0000313" key="3">
    <source>
        <dbReference type="Proteomes" id="UP000198397"/>
    </source>
</evidence>
<evidence type="ECO:0000313" key="2">
    <source>
        <dbReference type="EMBL" id="SNR23364.1"/>
    </source>
</evidence>
<dbReference type="SUPFAM" id="SSF53335">
    <property type="entry name" value="S-adenosyl-L-methionine-dependent methyltransferases"/>
    <property type="match status" value="1"/>
</dbReference>
<dbReference type="Proteomes" id="UP000198397">
    <property type="component" value="Unassembled WGS sequence"/>
</dbReference>
<keyword evidence="2" id="KW-0808">Transferase</keyword>
<evidence type="ECO:0000259" key="1">
    <source>
        <dbReference type="Pfam" id="PF05050"/>
    </source>
</evidence>